<protein>
    <recommendedName>
        <fullName evidence="1">ATPase domain-containing protein</fullName>
    </recommendedName>
</protein>
<dbReference type="Pfam" id="PF01637">
    <property type="entry name" value="ATPase_2"/>
    <property type="match status" value="1"/>
</dbReference>
<gene>
    <name evidence="2" type="ORF">IQ13_0926</name>
</gene>
<reference evidence="2 3" key="1">
    <citation type="journal article" date="2015" name="Stand. Genomic Sci.">
        <title>Genomic Encyclopedia of Bacterial and Archaeal Type Strains, Phase III: the genomes of soil and plant-associated and newly described type strains.</title>
        <authorList>
            <person name="Whitman W.B."/>
            <person name="Woyke T."/>
            <person name="Klenk H.P."/>
            <person name="Zhou Y."/>
            <person name="Lilburn T.G."/>
            <person name="Beck B.J."/>
            <person name="De Vos P."/>
            <person name="Vandamme P."/>
            <person name="Eisen J.A."/>
            <person name="Garrity G."/>
            <person name="Hugenholtz P."/>
            <person name="Kyrpides N.C."/>
        </authorList>
    </citation>
    <scope>NUCLEOTIDE SEQUENCE [LARGE SCALE GENOMIC DNA]</scope>
    <source>
        <strain evidence="2 3">CGMCC 1.7271</strain>
    </source>
</reference>
<dbReference type="InterPro" id="IPR011579">
    <property type="entry name" value="ATPase_dom"/>
</dbReference>
<dbReference type="OrthoDB" id="9813134at2"/>
<dbReference type="EMBL" id="VLLE01000002">
    <property type="protein sequence ID" value="TWI85758.1"/>
    <property type="molecule type" value="Genomic_DNA"/>
</dbReference>
<dbReference type="AlphaFoldDB" id="A0A562SXM4"/>
<dbReference type="Gene3D" id="3.40.50.300">
    <property type="entry name" value="P-loop containing nucleotide triphosphate hydrolases"/>
    <property type="match status" value="1"/>
</dbReference>
<dbReference type="SUPFAM" id="SSF52540">
    <property type="entry name" value="P-loop containing nucleoside triphosphate hydrolases"/>
    <property type="match status" value="1"/>
</dbReference>
<dbReference type="PANTHER" id="PTHR34704">
    <property type="entry name" value="ATPASE"/>
    <property type="match status" value="1"/>
</dbReference>
<feature type="domain" description="ATPase" evidence="1">
    <location>
        <begin position="9"/>
        <end position="215"/>
    </location>
</feature>
<dbReference type="GO" id="GO:0005524">
    <property type="term" value="F:ATP binding"/>
    <property type="evidence" value="ECO:0007669"/>
    <property type="project" value="InterPro"/>
</dbReference>
<dbReference type="PANTHER" id="PTHR34704:SF1">
    <property type="entry name" value="ATPASE"/>
    <property type="match status" value="1"/>
</dbReference>
<evidence type="ECO:0000313" key="2">
    <source>
        <dbReference type="EMBL" id="TWI85758.1"/>
    </source>
</evidence>
<dbReference type="Proteomes" id="UP000316167">
    <property type="component" value="Unassembled WGS sequence"/>
</dbReference>
<evidence type="ECO:0000259" key="1">
    <source>
        <dbReference type="Pfam" id="PF01637"/>
    </source>
</evidence>
<comment type="caution">
    <text evidence="2">The sequence shown here is derived from an EMBL/GenBank/DDBJ whole genome shotgun (WGS) entry which is preliminary data.</text>
</comment>
<accession>A0A562SXM4</accession>
<dbReference type="RefSeq" id="WP_144884858.1">
    <property type="nucleotide sequence ID" value="NZ_VLLE01000002.1"/>
</dbReference>
<proteinExistence type="predicted"/>
<name>A0A562SXM4_9BACT</name>
<dbReference type="InterPro" id="IPR027417">
    <property type="entry name" value="P-loop_NTPase"/>
</dbReference>
<organism evidence="2 3">
    <name type="scientific">Lacibacter cauensis</name>
    <dbReference type="NCBI Taxonomy" id="510947"/>
    <lineage>
        <taxon>Bacteria</taxon>
        <taxon>Pseudomonadati</taxon>
        <taxon>Bacteroidota</taxon>
        <taxon>Chitinophagia</taxon>
        <taxon>Chitinophagales</taxon>
        <taxon>Chitinophagaceae</taxon>
        <taxon>Lacibacter</taxon>
    </lineage>
</organism>
<sequence>MDQLTGRYTERQLLQEALAADEAQLIAVYGRRRVGKTFLIRSVYAQQLLFDFTGVHEAGLKDQLLNFRNALQTAMGNKIPLAVPKNWIEAFAFLQTYLEPLLNEQKGVVFIDEFPWIHTPKSGFLQAFGHFWNHWGTKQSNLIVVICGSAASWMIRNVVNSKGGLHNRITRRIRLLPFNLQETEAYLQSRKIILDRYQLLQLYMAMGGIPQYLKEIKKGESAAQTIDRLYYARDAVLKQEFRNLYASLFTDARHHIAIIKALAKKAQGLSRNELIAEVKLSSGGTTTLLLEELEESGFIAAYIPFGKTSKEAVYKLTDEYSLFYLKFIEGAKATGAGTWLRQVPTAAAVSWSGFAFEAVCQKHIAQIKRALGISGVLVEESGWRYQPEKGSSEKGAQIDLLLDRQDRCINLCEMKFAGAAFVITKAYRQELENKLQVFQQQTKTRKTVFLTMITTYGVTQNIHATGLVQAEVRMDDLFVAD</sequence>
<keyword evidence="3" id="KW-1185">Reference proteome</keyword>
<evidence type="ECO:0000313" key="3">
    <source>
        <dbReference type="Proteomes" id="UP000316167"/>
    </source>
</evidence>